<dbReference type="PANTHER" id="PTHR37535:SF2">
    <property type="entry name" value="FINGER DOMAIN PROTEIN, PUTATIVE (AFU_ORTHOLOGUE AFUA_6G09300)-RELATED"/>
    <property type="match status" value="1"/>
</dbReference>
<dbReference type="PANTHER" id="PTHR37535">
    <property type="entry name" value="FLUG DOMAIN PROTEIN"/>
    <property type="match status" value="1"/>
</dbReference>
<dbReference type="AlphaFoldDB" id="A0A232LYF1"/>
<sequence>MYRFLGWCLKLTRGTDNRRLKEIRKSSTLETDWKTFCGYYEMVTKIRIDGNTNKEVCRGLKFLINEHSLDTQERKRTPVYIEDMIPFNETILSTQEKRFWLGF</sequence>
<dbReference type="OrthoDB" id="4366319at2759"/>
<organism evidence="1 2">
    <name type="scientific">Elaphomyces granulatus</name>
    <dbReference type="NCBI Taxonomy" id="519963"/>
    <lineage>
        <taxon>Eukaryota</taxon>
        <taxon>Fungi</taxon>
        <taxon>Dikarya</taxon>
        <taxon>Ascomycota</taxon>
        <taxon>Pezizomycotina</taxon>
        <taxon>Eurotiomycetes</taxon>
        <taxon>Eurotiomycetidae</taxon>
        <taxon>Eurotiales</taxon>
        <taxon>Elaphomycetaceae</taxon>
        <taxon>Elaphomyces</taxon>
    </lineage>
</organism>
<evidence type="ECO:0000313" key="1">
    <source>
        <dbReference type="EMBL" id="OXV09201.1"/>
    </source>
</evidence>
<dbReference type="EMBL" id="NPHW01003654">
    <property type="protein sequence ID" value="OXV09201.1"/>
    <property type="molecule type" value="Genomic_DNA"/>
</dbReference>
<name>A0A232LYF1_9EURO</name>
<comment type="caution">
    <text evidence="1">The sequence shown here is derived from an EMBL/GenBank/DDBJ whole genome shotgun (WGS) entry which is preliminary data.</text>
</comment>
<accession>A0A232LYF1</accession>
<reference evidence="1 2" key="1">
    <citation type="journal article" date="2015" name="Environ. Microbiol.">
        <title>Metagenome sequence of Elaphomyces granulatus from sporocarp tissue reveals Ascomycota ectomycorrhizal fingerprints of genome expansion and a Proteobacteria-rich microbiome.</title>
        <authorList>
            <person name="Quandt C.A."/>
            <person name="Kohler A."/>
            <person name="Hesse C.N."/>
            <person name="Sharpton T.J."/>
            <person name="Martin F."/>
            <person name="Spatafora J.W."/>
        </authorList>
    </citation>
    <scope>NUCLEOTIDE SEQUENCE [LARGE SCALE GENOMIC DNA]</scope>
    <source>
        <strain evidence="1 2">OSC145934</strain>
    </source>
</reference>
<dbReference type="Proteomes" id="UP000243515">
    <property type="component" value="Unassembled WGS sequence"/>
</dbReference>
<protein>
    <submittedName>
        <fullName evidence="1">Uncharacterized protein</fullName>
    </submittedName>
</protein>
<evidence type="ECO:0000313" key="2">
    <source>
        <dbReference type="Proteomes" id="UP000243515"/>
    </source>
</evidence>
<keyword evidence="2" id="KW-1185">Reference proteome</keyword>
<gene>
    <name evidence="1" type="ORF">Egran_03036</name>
</gene>
<proteinExistence type="predicted"/>